<dbReference type="Gene3D" id="1.50.10.10">
    <property type="match status" value="1"/>
</dbReference>
<dbReference type="InterPro" id="IPR010819">
    <property type="entry name" value="AGE/CE"/>
</dbReference>
<dbReference type="SUPFAM" id="SSF48208">
    <property type="entry name" value="Six-hairpin glycosidases"/>
    <property type="match status" value="1"/>
</dbReference>
<proteinExistence type="inferred from homology"/>
<protein>
    <recommendedName>
        <fullName evidence="4">Cellobiose 2-epimerase</fullName>
        <shortName evidence="4">CE</shortName>
        <ecNumber evidence="4">5.1.3.11</ecNumber>
    </recommendedName>
</protein>
<dbReference type="GO" id="GO:0005975">
    <property type="term" value="P:carbohydrate metabolic process"/>
    <property type="evidence" value="ECO:0007669"/>
    <property type="project" value="InterPro"/>
</dbReference>
<dbReference type="InterPro" id="IPR028584">
    <property type="entry name" value="Cellobiose_2_epim"/>
</dbReference>
<keyword evidence="6" id="KW-1185">Reference proteome</keyword>
<comment type="caution">
    <text evidence="5">The sequence shown here is derived from an EMBL/GenBank/DDBJ whole genome shotgun (WGS) entry which is preliminary data.</text>
</comment>
<gene>
    <name evidence="5" type="ORF">LX87_01167</name>
</gene>
<evidence type="ECO:0000256" key="1">
    <source>
        <dbReference type="ARBA" id="ARBA00001470"/>
    </source>
</evidence>
<comment type="function">
    <text evidence="4">Catalyzes the reversible epimerization of cellobiose to 4-O-beta-D-glucopyranosyl-D-mannose (Glc-Man).</text>
</comment>
<comment type="similarity">
    <text evidence="2">Belongs to the N-acylglucosamine 2-epimerase family.</text>
</comment>
<evidence type="ECO:0000256" key="4">
    <source>
        <dbReference type="HAMAP-Rule" id="MF_00929"/>
    </source>
</evidence>
<dbReference type="HAMAP" id="MF_00929">
    <property type="entry name" value="Cellobiose_2_epim"/>
    <property type="match status" value="1"/>
</dbReference>
<dbReference type="GO" id="GO:0047736">
    <property type="term" value="F:cellobiose epimerase activity"/>
    <property type="evidence" value="ECO:0007669"/>
    <property type="project" value="UniProtKB-UniRule"/>
</dbReference>
<dbReference type="Proteomes" id="UP000248790">
    <property type="component" value="Unassembled WGS sequence"/>
</dbReference>
<dbReference type="AlphaFoldDB" id="A0A327X800"/>
<dbReference type="InterPro" id="IPR012341">
    <property type="entry name" value="6hp_glycosidase-like_sf"/>
</dbReference>
<accession>A0A327X800</accession>
<organism evidence="5 6">
    <name type="scientific">Larkinella arboricola</name>
    <dbReference type="NCBI Taxonomy" id="643671"/>
    <lineage>
        <taxon>Bacteria</taxon>
        <taxon>Pseudomonadati</taxon>
        <taxon>Bacteroidota</taxon>
        <taxon>Cytophagia</taxon>
        <taxon>Cytophagales</taxon>
        <taxon>Spirosomataceae</taxon>
        <taxon>Larkinella</taxon>
    </lineage>
</organism>
<comment type="similarity">
    <text evidence="4">Belongs to the cellobiose 2-epimerase family.</text>
</comment>
<evidence type="ECO:0000256" key="3">
    <source>
        <dbReference type="ARBA" id="ARBA00023235"/>
    </source>
</evidence>
<name>A0A327X800_LARAB</name>
<dbReference type="PANTHER" id="PTHR15108">
    <property type="entry name" value="N-ACYLGLUCOSAMINE-2-EPIMERASE"/>
    <property type="match status" value="1"/>
</dbReference>
<evidence type="ECO:0000313" key="5">
    <source>
        <dbReference type="EMBL" id="RAK03045.1"/>
    </source>
</evidence>
<evidence type="ECO:0000256" key="2">
    <source>
        <dbReference type="ARBA" id="ARBA00008558"/>
    </source>
</evidence>
<dbReference type="Pfam" id="PF07221">
    <property type="entry name" value="GlcNAc_2-epim"/>
    <property type="match status" value="1"/>
</dbReference>
<comment type="catalytic activity">
    <reaction evidence="1 4">
        <text>D-cellobiose = beta-D-glucosyl-(1-&gt;4)-D-mannopyranose</text>
        <dbReference type="Rhea" id="RHEA:23384"/>
        <dbReference type="ChEBI" id="CHEBI:17057"/>
        <dbReference type="ChEBI" id="CHEBI:47931"/>
        <dbReference type="EC" id="5.1.3.11"/>
    </reaction>
</comment>
<evidence type="ECO:0000313" key="6">
    <source>
        <dbReference type="Proteomes" id="UP000248790"/>
    </source>
</evidence>
<dbReference type="RefSeq" id="WP_111627193.1">
    <property type="nucleotide sequence ID" value="NZ_QLMC01000001.1"/>
</dbReference>
<dbReference type="OrthoDB" id="5141876at2"/>
<dbReference type="EC" id="5.1.3.11" evidence="4"/>
<sequence>MFDLRTTRQELNQELKDILAYWQKYGPDPVGGGYYGQVDYQNVPKTDAAKGIVLNSRIVWTFSAAARHMQHDEYLPYAERAYNYIERYFRDKEHGGVYWSVDYKGEPLQTFKQQYGQAFAIYGLSEYYRASKHQPALDFAKEIYGLMIKHAYDPKRGGFYECLTRDWSEMADEYIISKKENQESKTMNTHLHILEAFTNLYRAWPDKGLNGQIRGLIDMFEKHIVDPKTYRMNLFMDDNWNVRKTAISYGHDIEASWLLVESAEALHDEALIKKIKALSVKMARAAATGLEADGGMNYEYDPKEKHLNRERSWWVMAESMVGFMNAYQLTKEKQFLDKSLKNWVFIKEYMLDRKNGEWYSGIDENHKVLGNTKISMWKCPYHNGRACIEMVDRLG</sequence>
<dbReference type="InterPro" id="IPR008928">
    <property type="entry name" value="6-hairpin_glycosidase_sf"/>
</dbReference>
<reference evidence="5 6" key="1">
    <citation type="submission" date="2018-06" db="EMBL/GenBank/DDBJ databases">
        <title>Genomic Encyclopedia of Archaeal and Bacterial Type Strains, Phase II (KMG-II): from individual species to whole genera.</title>
        <authorList>
            <person name="Goeker M."/>
        </authorList>
    </citation>
    <scope>NUCLEOTIDE SEQUENCE [LARGE SCALE GENOMIC DNA]</scope>
    <source>
        <strain evidence="5 6">DSM 21851</strain>
    </source>
</reference>
<dbReference type="EMBL" id="QLMC01000001">
    <property type="protein sequence ID" value="RAK03045.1"/>
    <property type="molecule type" value="Genomic_DNA"/>
</dbReference>
<keyword evidence="3 4" id="KW-0413">Isomerase</keyword>